<evidence type="ECO:0000313" key="2">
    <source>
        <dbReference type="Proteomes" id="UP000053424"/>
    </source>
</evidence>
<evidence type="ECO:0000313" key="1">
    <source>
        <dbReference type="EMBL" id="KIM38131.1"/>
    </source>
</evidence>
<accession>A0A0C3C3J0</accession>
<dbReference type="HOGENOM" id="CLU_1578710_0_0_1"/>
<reference evidence="1 2" key="1">
    <citation type="submission" date="2014-04" db="EMBL/GenBank/DDBJ databases">
        <authorList>
            <consortium name="DOE Joint Genome Institute"/>
            <person name="Kuo A."/>
            <person name="Gay G."/>
            <person name="Dore J."/>
            <person name="Kohler A."/>
            <person name="Nagy L.G."/>
            <person name="Floudas D."/>
            <person name="Copeland A."/>
            <person name="Barry K.W."/>
            <person name="Cichocki N."/>
            <person name="Veneault-Fourrey C."/>
            <person name="LaButti K."/>
            <person name="Lindquist E.A."/>
            <person name="Lipzen A."/>
            <person name="Lundell T."/>
            <person name="Morin E."/>
            <person name="Murat C."/>
            <person name="Sun H."/>
            <person name="Tunlid A."/>
            <person name="Henrissat B."/>
            <person name="Grigoriev I.V."/>
            <person name="Hibbett D.S."/>
            <person name="Martin F."/>
            <person name="Nordberg H.P."/>
            <person name="Cantor M.N."/>
            <person name="Hua S.X."/>
        </authorList>
    </citation>
    <scope>NUCLEOTIDE SEQUENCE [LARGE SCALE GENOMIC DNA]</scope>
    <source>
        <strain evidence="2">h7</strain>
    </source>
</reference>
<name>A0A0C3C3J0_HEBCY</name>
<keyword evidence="2" id="KW-1185">Reference proteome</keyword>
<protein>
    <submittedName>
        <fullName evidence="1">Uncharacterized protein</fullName>
    </submittedName>
</protein>
<organism evidence="1 2">
    <name type="scientific">Hebeloma cylindrosporum</name>
    <dbReference type="NCBI Taxonomy" id="76867"/>
    <lineage>
        <taxon>Eukaryota</taxon>
        <taxon>Fungi</taxon>
        <taxon>Dikarya</taxon>
        <taxon>Basidiomycota</taxon>
        <taxon>Agaricomycotina</taxon>
        <taxon>Agaricomycetes</taxon>
        <taxon>Agaricomycetidae</taxon>
        <taxon>Agaricales</taxon>
        <taxon>Agaricineae</taxon>
        <taxon>Hymenogastraceae</taxon>
        <taxon>Hebeloma</taxon>
    </lineage>
</organism>
<proteinExistence type="predicted"/>
<sequence>MPRDLKRATATPSDLKQCYKLETSCAYHRIACSIDSIVRAPRSTARTLETICGSNPVGLIVGSWSGPGALAFRLVNIFNLSAVHNLNHLTEYGSYRPRAWTFLRQKHRTMPAIFPGGIRKSAYQQSINPPGWKNGCKRTYGVDLEIGRVARIAIFTLFCHETFDHALRG</sequence>
<reference evidence="2" key="2">
    <citation type="submission" date="2015-01" db="EMBL/GenBank/DDBJ databases">
        <title>Evolutionary Origins and Diversification of the Mycorrhizal Mutualists.</title>
        <authorList>
            <consortium name="DOE Joint Genome Institute"/>
            <consortium name="Mycorrhizal Genomics Consortium"/>
            <person name="Kohler A."/>
            <person name="Kuo A."/>
            <person name="Nagy L.G."/>
            <person name="Floudas D."/>
            <person name="Copeland A."/>
            <person name="Barry K.W."/>
            <person name="Cichocki N."/>
            <person name="Veneault-Fourrey C."/>
            <person name="LaButti K."/>
            <person name="Lindquist E.A."/>
            <person name="Lipzen A."/>
            <person name="Lundell T."/>
            <person name="Morin E."/>
            <person name="Murat C."/>
            <person name="Riley R."/>
            <person name="Ohm R."/>
            <person name="Sun H."/>
            <person name="Tunlid A."/>
            <person name="Henrissat B."/>
            <person name="Grigoriev I.V."/>
            <person name="Hibbett D.S."/>
            <person name="Martin F."/>
        </authorList>
    </citation>
    <scope>NUCLEOTIDE SEQUENCE [LARGE SCALE GENOMIC DNA]</scope>
    <source>
        <strain evidence="2">h7</strain>
    </source>
</reference>
<gene>
    <name evidence="1" type="ORF">M413DRAFT_30279</name>
</gene>
<dbReference type="Proteomes" id="UP000053424">
    <property type="component" value="Unassembled WGS sequence"/>
</dbReference>
<dbReference type="AlphaFoldDB" id="A0A0C3C3J0"/>
<dbReference type="EMBL" id="KN831792">
    <property type="protein sequence ID" value="KIM38131.1"/>
    <property type="molecule type" value="Genomic_DNA"/>
</dbReference>